<protein>
    <submittedName>
        <fullName evidence="15">Type III secretion system outer membrane ring subunit SctC</fullName>
    </submittedName>
</protein>
<keyword evidence="4 11" id="KW-0732">Signal</keyword>
<evidence type="ECO:0000256" key="7">
    <source>
        <dbReference type="ARBA" id="ARBA00023026"/>
    </source>
</evidence>
<keyword evidence="8" id="KW-0472">Membrane</keyword>
<dbReference type="Gene3D" id="3.30.1370.120">
    <property type="match status" value="2"/>
</dbReference>
<sequence>MNIKKNTLSNMFKIFVMIISIAAFSAESNSNDLEKNNSGYVANNESIRGLFEAISSKINKPVILSNLASRKKITGEFSLLQPQLQIESFCNRLGLIWYDNQSSIYIYDSSEMDTKIITMKNISYPYFIHYLKSSDLFDKRFPIRGEEGSQTFFISGPPVYVETISGLATTLNQQHVSSNIGDSVSTFYLSNTFSEDRTYNFQDKPIVVPGVATVLTQLFSGTNLISQKKRDILAGNSAARLGTKQELSDIIDDEPDESFTEIKGVTGNQSVVQIISNPGNNSLLIKGSDEQINNAKNIIAALDQPRRHIELSVWIVDLQKSALEQLGVNFKGGFNIGQRLGFSLNGGRSGAVSGGNISSTLDGGEFIAEIIALSKDKLANIISRPVILTQENIPAIFDNSHSIYTRLLGEHNVELQKITFGTSVSVLPRFTRNDEIEMMLNVEDGNEIVSGGGNESALSPLPQVGRTNISTIARVPKGKSLLIGGYTRDEQQNEYATIPFLGSLPVVGALFRYQVTQKNETVRVFLIQPREILASNMAEENTLPMVLFTATPLRDWKQNLEMSMF</sequence>
<dbReference type="InterPro" id="IPR004846">
    <property type="entry name" value="T2SS/T3SS_dom"/>
</dbReference>
<feature type="signal peptide" evidence="11">
    <location>
        <begin position="1"/>
        <end position="25"/>
    </location>
</feature>
<feature type="domain" description="SPI-1 type 3 secretion system secretin N0" evidence="14">
    <location>
        <begin position="40"/>
        <end position="108"/>
    </location>
</feature>
<dbReference type="Gene3D" id="3.55.50.30">
    <property type="match status" value="1"/>
</dbReference>
<dbReference type="GO" id="GO:0009279">
    <property type="term" value="C:cell outer membrane"/>
    <property type="evidence" value="ECO:0007669"/>
    <property type="project" value="UniProtKB-SubCell"/>
</dbReference>
<evidence type="ECO:0000256" key="1">
    <source>
        <dbReference type="ARBA" id="ARBA00004442"/>
    </source>
</evidence>
<dbReference type="GO" id="GO:0009306">
    <property type="term" value="P:protein secretion"/>
    <property type="evidence" value="ECO:0007669"/>
    <property type="project" value="InterPro"/>
</dbReference>
<organism evidence="15">
    <name type="scientific">Rouxiella sp. WC2420</name>
    <dbReference type="NCBI Taxonomy" id="3234145"/>
    <lineage>
        <taxon>Bacteria</taxon>
        <taxon>Pseudomonadati</taxon>
        <taxon>Pseudomonadota</taxon>
        <taxon>Gammaproteobacteria</taxon>
        <taxon>Enterobacterales</taxon>
        <taxon>Yersiniaceae</taxon>
        <taxon>Rouxiella</taxon>
    </lineage>
</organism>
<evidence type="ECO:0000259" key="14">
    <source>
        <dbReference type="Pfam" id="PF21304"/>
    </source>
</evidence>
<evidence type="ECO:0000259" key="12">
    <source>
        <dbReference type="Pfam" id="PF00263"/>
    </source>
</evidence>
<keyword evidence="6" id="KW-0811">Translocation</keyword>
<keyword evidence="9" id="KW-0998">Cell outer membrane</keyword>
<accession>A0AB39VMA9</accession>
<keyword evidence="7" id="KW-0843">Virulence</keyword>
<evidence type="ECO:0000256" key="8">
    <source>
        <dbReference type="ARBA" id="ARBA00023136"/>
    </source>
</evidence>
<dbReference type="PANTHER" id="PTHR30332">
    <property type="entry name" value="PROBABLE GENERAL SECRETION PATHWAY PROTEIN D"/>
    <property type="match status" value="1"/>
</dbReference>
<dbReference type="InterPro" id="IPR003522">
    <property type="entry name" value="T3SS_OM_pore_YscC"/>
</dbReference>
<evidence type="ECO:0000256" key="10">
    <source>
        <dbReference type="RuleBase" id="RU004004"/>
    </source>
</evidence>
<dbReference type="RefSeq" id="WP_369788272.1">
    <property type="nucleotide sequence ID" value="NZ_CP165628.1"/>
</dbReference>
<comment type="subcellular location">
    <subcellularLocation>
        <location evidence="1 10">Cell outer membrane</location>
    </subcellularLocation>
</comment>
<feature type="domain" description="NolW-like" evidence="13">
    <location>
        <begin position="185"/>
        <end position="307"/>
    </location>
</feature>
<evidence type="ECO:0000256" key="3">
    <source>
        <dbReference type="ARBA" id="ARBA00022448"/>
    </source>
</evidence>
<dbReference type="Pfam" id="PF00263">
    <property type="entry name" value="Secretin"/>
    <property type="match status" value="1"/>
</dbReference>
<evidence type="ECO:0000256" key="11">
    <source>
        <dbReference type="SAM" id="SignalP"/>
    </source>
</evidence>
<comment type="similarity">
    <text evidence="2">Belongs to the bacterial secretin family. T3SS SctC subfamily.</text>
</comment>
<dbReference type="InterPro" id="IPR005644">
    <property type="entry name" value="NolW-like"/>
</dbReference>
<dbReference type="GO" id="GO:0015627">
    <property type="term" value="C:type II protein secretion system complex"/>
    <property type="evidence" value="ECO:0007669"/>
    <property type="project" value="TreeGrafter"/>
</dbReference>
<dbReference type="InterPro" id="IPR004845">
    <property type="entry name" value="T2SS_GspD_CS"/>
</dbReference>
<evidence type="ECO:0000256" key="4">
    <source>
        <dbReference type="ARBA" id="ARBA00022729"/>
    </source>
</evidence>
<dbReference type="Pfam" id="PF03958">
    <property type="entry name" value="Secretin_N"/>
    <property type="match status" value="1"/>
</dbReference>
<feature type="domain" description="Type II/III secretion system secretin-like" evidence="12">
    <location>
        <begin position="372"/>
        <end position="530"/>
    </location>
</feature>
<dbReference type="NCBIfam" id="TIGR02516">
    <property type="entry name" value="type_III_yscC"/>
    <property type="match status" value="1"/>
</dbReference>
<feature type="chain" id="PRO_5044264786" evidence="11">
    <location>
        <begin position="26"/>
        <end position="565"/>
    </location>
</feature>
<dbReference type="AlphaFoldDB" id="A0AB39VMA9"/>
<dbReference type="InterPro" id="IPR049034">
    <property type="entry name" value="T3S_SPI-1_N0"/>
</dbReference>
<evidence type="ECO:0000256" key="9">
    <source>
        <dbReference type="ARBA" id="ARBA00023237"/>
    </source>
</evidence>
<dbReference type="PROSITE" id="PS00875">
    <property type="entry name" value="T2SP_D"/>
    <property type="match status" value="1"/>
</dbReference>
<dbReference type="InterPro" id="IPR038591">
    <property type="entry name" value="NolW-like_sf"/>
</dbReference>
<dbReference type="EMBL" id="CP165628">
    <property type="protein sequence ID" value="XDU70827.1"/>
    <property type="molecule type" value="Genomic_DNA"/>
</dbReference>
<dbReference type="PRINTS" id="PR01337">
    <property type="entry name" value="TYPE3OMGPROT"/>
</dbReference>
<evidence type="ECO:0000256" key="5">
    <source>
        <dbReference type="ARBA" id="ARBA00022927"/>
    </source>
</evidence>
<name>A0AB39VMA9_9GAMM</name>
<gene>
    <name evidence="15" type="primary">sctC</name>
    <name evidence="15" type="ORF">AB3G37_14745</name>
</gene>
<dbReference type="InterPro" id="IPR050810">
    <property type="entry name" value="Bact_Secretion_Sys_Channel"/>
</dbReference>
<keyword evidence="3 10" id="KW-0813">Transport</keyword>
<dbReference type="PANTHER" id="PTHR30332:SF5">
    <property type="entry name" value="SPI-1 TYPE 3 SECRETION SYSTEM SECRETIN"/>
    <property type="match status" value="1"/>
</dbReference>
<evidence type="ECO:0000256" key="6">
    <source>
        <dbReference type="ARBA" id="ARBA00023010"/>
    </source>
</evidence>
<dbReference type="Pfam" id="PF21304">
    <property type="entry name" value="T3S_SPI-1_N0"/>
    <property type="match status" value="1"/>
</dbReference>
<keyword evidence="5" id="KW-0653">Protein transport</keyword>
<evidence type="ECO:0000259" key="13">
    <source>
        <dbReference type="Pfam" id="PF03958"/>
    </source>
</evidence>
<evidence type="ECO:0000313" key="15">
    <source>
        <dbReference type="EMBL" id="XDU70827.1"/>
    </source>
</evidence>
<proteinExistence type="inferred from homology"/>
<reference evidence="15" key="1">
    <citation type="submission" date="2024-07" db="EMBL/GenBank/DDBJ databases">
        <authorList>
            <person name="Biller S.J."/>
        </authorList>
    </citation>
    <scope>NUCLEOTIDE SEQUENCE</scope>
    <source>
        <strain evidence="15">WC2420</strain>
    </source>
</reference>
<evidence type="ECO:0000256" key="2">
    <source>
        <dbReference type="ARBA" id="ARBA00007032"/>
    </source>
</evidence>